<dbReference type="InterPro" id="IPR013783">
    <property type="entry name" value="Ig-like_fold"/>
</dbReference>
<name>A0ABV6YRW1_UNCC1</name>
<accession>A0ABV6YRW1</accession>
<reference evidence="1 2" key="1">
    <citation type="submission" date="2024-09" db="EMBL/GenBank/DDBJ databases">
        <title>Laminarin stimulates single cell rates of sulfate reduction while oxygen inhibits transcriptomic activity in coastal marine sediment.</title>
        <authorList>
            <person name="Lindsay M."/>
            <person name="Orcutt B."/>
            <person name="Emerson D."/>
            <person name="Stepanauskas R."/>
            <person name="D'Angelo T."/>
        </authorList>
    </citation>
    <scope>NUCLEOTIDE SEQUENCE [LARGE SCALE GENOMIC DNA]</scope>
    <source>
        <strain evidence="1">SAG AM-311-K15</strain>
    </source>
</reference>
<sequence length="331" mass="36305">MAHDPTLSFSVNTPDENVPAGSDVTFIITVTNNDTVAKDIVMKWTLDHEPFQALDTITVAPGDTETYPFTVTDIEQNRRFWVSFYTSTGIYLGRASESIFVYRPTVEVDLSSDKDIYSPGDTIIISLSLENKLHNPIETTTDLRVLDPGNAQVYYTQSIQNLCGYCSSTQMFNYLLPTGSETGVYLMRAETFSSTGEKIGSSTALFRVPWRSITIEIVPPVNGFEFGTTNTLSLTLTDASGFGLASGQLSITVRDPDQIEIFNGTDVFNLPAGGNATVSFLVDFPQAKSGVFSIAYQLSTGTEDIAGTLNLPATIFTKVVFTKNYYPVRLR</sequence>
<evidence type="ECO:0000313" key="1">
    <source>
        <dbReference type="EMBL" id="MFC1848937.1"/>
    </source>
</evidence>
<evidence type="ECO:0000313" key="2">
    <source>
        <dbReference type="Proteomes" id="UP001594351"/>
    </source>
</evidence>
<gene>
    <name evidence="1" type="ORF">ACFL27_01900</name>
</gene>
<comment type="caution">
    <text evidence="1">The sequence shown here is derived from an EMBL/GenBank/DDBJ whole genome shotgun (WGS) entry which is preliminary data.</text>
</comment>
<dbReference type="EMBL" id="JBHPBY010000013">
    <property type="protein sequence ID" value="MFC1848937.1"/>
    <property type="molecule type" value="Genomic_DNA"/>
</dbReference>
<protein>
    <recommendedName>
        <fullName evidence="3">Alpha-2-macroglobulin domain-containing protein</fullName>
    </recommendedName>
</protein>
<keyword evidence="2" id="KW-1185">Reference proteome</keyword>
<proteinExistence type="predicted"/>
<dbReference type="Gene3D" id="2.60.40.10">
    <property type="entry name" value="Immunoglobulins"/>
    <property type="match status" value="2"/>
</dbReference>
<organism evidence="1 2">
    <name type="scientific">candidate division CSSED10-310 bacterium</name>
    <dbReference type="NCBI Taxonomy" id="2855610"/>
    <lineage>
        <taxon>Bacteria</taxon>
        <taxon>Bacteria division CSSED10-310</taxon>
    </lineage>
</organism>
<evidence type="ECO:0008006" key="3">
    <source>
        <dbReference type="Google" id="ProtNLM"/>
    </source>
</evidence>
<dbReference type="Proteomes" id="UP001594351">
    <property type="component" value="Unassembled WGS sequence"/>
</dbReference>